<organism evidence="2 3">
    <name type="scientific">Stylonychia lemnae</name>
    <name type="common">Ciliate</name>
    <dbReference type="NCBI Taxonomy" id="5949"/>
    <lineage>
        <taxon>Eukaryota</taxon>
        <taxon>Sar</taxon>
        <taxon>Alveolata</taxon>
        <taxon>Ciliophora</taxon>
        <taxon>Intramacronucleata</taxon>
        <taxon>Spirotrichea</taxon>
        <taxon>Stichotrichia</taxon>
        <taxon>Sporadotrichida</taxon>
        <taxon>Oxytrichidae</taxon>
        <taxon>Stylonychinae</taxon>
        <taxon>Stylonychia</taxon>
    </lineage>
</organism>
<evidence type="ECO:0000313" key="2">
    <source>
        <dbReference type="EMBL" id="CDW88090.1"/>
    </source>
</evidence>
<gene>
    <name evidence="2" type="primary">Contig5210.g5589</name>
    <name evidence="2" type="ORF">STYLEM_17206</name>
</gene>
<keyword evidence="1" id="KW-0472">Membrane</keyword>
<dbReference type="EMBL" id="CCKQ01016213">
    <property type="protein sequence ID" value="CDW88090.1"/>
    <property type="molecule type" value="Genomic_DNA"/>
</dbReference>
<keyword evidence="3" id="KW-1185">Reference proteome</keyword>
<feature type="transmembrane region" description="Helical" evidence="1">
    <location>
        <begin position="98"/>
        <end position="117"/>
    </location>
</feature>
<name>A0A078B0A5_STYLE</name>
<evidence type="ECO:0008006" key="4">
    <source>
        <dbReference type="Google" id="ProtNLM"/>
    </source>
</evidence>
<dbReference type="InParanoid" id="A0A078B0A5"/>
<keyword evidence="1" id="KW-0812">Transmembrane</keyword>
<proteinExistence type="predicted"/>
<reference evidence="2 3" key="1">
    <citation type="submission" date="2014-06" db="EMBL/GenBank/DDBJ databases">
        <authorList>
            <person name="Swart Estienne"/>
        </authorList>
    </citation>
    <scope>NUCLEOTIDE SEQUENCE [LARGE SCALE GENOMIC DNA]</scope>
    <source>
        <strain evidence="2 3">130c</strain>
    </source>
</reference>
<dbReference type="PROSITE" id="PS51257">
    <property type="entry name" value="PROKAR_LIPOPROTEIN"/>
    <property type="match status" value="1"/>
</dbReference>
<feature type="transmembrane region" description="Helical" evidence="1">
    <location>
        <begin position="20"/>
        <end position="50"/>
    </location>
</feature>
<dbReference type="AlphaFoldDB" id="A0A078B0A5"/>
<dbReference type="Proteomes" id="UP000039865">
    <property type="component" value="Unassembled WGS sequence"/>
</dbReference>
<protein>
    <recommendedName>
        <fullName evidence="4">Transmembrane protein</fullName>
    </recommendedName>
</protein>
<evidence type="ECO:0000256" key="1">
    <source>
        <dbReference type="SAM" id="Phobius"/>
    </source>
</evidence>
<evidence type="ECO:0000313" key="3">
    <source>
        <dbReference type="Proteomes" id="UP000039865"/>
    </source>
</evidence>
<accession>A0A078B0A5</accession>
<keyword evidence="1" id="KW-1133">Transmembrane helix</keyword>
<sequence>MKFDIDMLKYVTKPRAPLIISFLLLGASFLSFACFLTGIGCGGISGLLYMKYSTYHTLSSTQAAPGIIQRFSRSLNVPLLGLVSLALSLTFLDDLQMYSFLPSALFAGIFMIQASFLTRDLRVPLWYEMLRVEKNINVQTNIRPKQNKRSNNCLQIELDQLKNKLIKNKEQQMKTQRTLSSDW</sequence>